<proteinExistence type="predicted"/>
<evidence type="ECO:0000313" key="3">
    <source>
        <dbReference type="Proteomes" id="UP000192132"/>
    </source>
</evidence>
<gene>
    <name evidence="2" type="ORF">BKE30_03700</name>
</gene>
<dbReference type="InterPro" id="IPR052707">
    <property type="entry name" value="OsmC_Ohr_Peroxiredoxin"/>
</dbReference>
<dbReference type="GO" id="GO:0004601">
    <property type="term" value="F:peroxidase activity"/>
    <property type="evidence" value="ECO:0007669"/>
    <property type="project" value="InterPro"/>
</dbReference>
<sequence length="144" mass="15236">MAIVKKGSAHWEGSVKEGQGTVSTETGALKEHPYGFKARFEGGKGTNPEEIIGAAHAACFSMAFSMMLGNEGFPPDTIDTTAAVSLEKEGEGFSITKIHLDTQVVASGIDQATFDRIAQNAKENCPVSKLLNAEITMDAKLTTT</sequence>
<organism evidence="2 3">
    <name type="scientific">Alkanindiges hydrocarboniclasticus</name>
    <dbReference type="NCBI Taxonomy" id="1907941"/>
    <lineage>
        <taxon>Bacteria</taxon>
        <taxon>Pseudomonadati</taxon>
        <taxon>Pseudomonadota</taxon>
        <taxon>Gammaproteobacteria</taxon>
        <taxon>Moraxellales</taxon>
        <taxon>Moraxellaceae</taxon>
        <taxon>Alkanindiges</taxon>
    </lineage>
</organism>
<feature type="region of interest" description="Disordered" evidence="1">
    <location>
        <begin position="1"/>
        <end position="28"/>
    </location>
</feature>
<evidence type="ECO:0000256" key="1">
    <source>
        <dbReference type="SAM" id="MobiDB-lite"/>
    </source>
</evidence>
<dbReference type="Pfam" id="PF02566">
    <property type="entry name" value="OsmC"/>
    <property type="match status" value="1"/>
</dbReference>
<dbReference type="Gene3D" id="3.30.300.20">
    <property type="match status" value="1"/>
</dbReference>
<dbReference type="STRING" id="1907941.BKE30_03700"/>
<evidence type="ECO:0000313" key="2">
    <source>
        <dbReference type="EMBL" id="ONG41550.1"/>
    </source>
</evidence>
<dbReference type="AlphaFoldDB" id="A0A1S8CYL4"/>
<dbReference type="RefSeq" id="WP_076877306.1">
    <property type="nucleotide sequence ID" value="NZ_MLCN01000008.1"/>
</dbReference>
<dbReference type="EMBL" id="MLCN01000008">
    <property type="protein sequence ID" value="ONG41550.1"/>
    <property type="molecule type" value="Genomic_DNA"/>
</dbReference>
<name>A0A1S8CYL4_9GAMM</name>
<dbReference type="InterPro" id="IPR015946">
    <property type="entry name" value="KH_dom-like_a/b"/>
</dbReference>
<reference evidence="2 3" key="1">
    <citation type="submission" date="2016-10" db="EMBL/GenBank/DDBJ databases">
        <title>Draft Genome sequence of Alkanindiges sp. strain H1.</title>
        <authorList>
            <person name="Subhash Y."/>
            <person name="Lee S."/>
        </authorList>
    </citation>
    <scope>NUCLEOTIDE SEQUENCE [LARGE SCALE GENOMIC DNA]</scope>
    <source>
        <strain evidence="2 3">H1</strain>
    </source>
</reference>
<dbReference type="Proteomes" id="UP000192132">
    <property type="component" value="Unassembled WGS sequence"/>
</dbReference>
<dbReference type="OrthoDB" id="9807532at2"/>
<dbReference type="InterPro" id="IPR036102">
    <property type="entry name" value="OsmC/Ohrsf"/>
</dbReference>
<keyword evidence="3" id="KW-1185">Reference proteome</keyword>
<dbReference type="GO" id="GO:0006979">
    <property type="term" value="P:response to oxidative stress"/>
    <property type="evidence" value="ECO:0007669"/>
    <property type="project" value="InterPro"/>
</dbReference>
<dbReference type="InterPro" id="IPR003718">
    <property type="entry name" value="OsmC/Ohr_fam"/>
</dbReference>
<protein>
    <submittedName>
        <fullName evidence="2">OsmC family peroxiredoxin</fullName>
    </submittedName>
</protein>
<dbReference type="InterPro" id="IPR019904">
    <property type="entry name" value="Peroxiredoxin_OsmC"/>
</dbReference>
<dbReference type="NCBIfam" id="TIGR03562">
    <property type="entry name" value="osmo_induc_OsmC"/>
    <property type="match status" value="1"/>
</dbReference>
<dbReference type="PANTHER" id="PTHR42830">
    <property type="entry name" value="OSMOTICALLY INDUCIBLE FAMILY PROTEIN"/>
    <property type="match status" value="1"/>
</dbReference>
<dbReference type="SUPFAM" id="SSF82784">
    <property type="entry name" value="OsmC-like"/>
    <property type="match status" value="1"/>
</dbReference>
<dbReference type="PANTHER" id="PTHR42830:SF1">
    <property type="entry name" value="OSMOTICALLY INDUCIBLE FAMILY PROTEIN"/>
    <property type="match status" value="1"/>
</dbReference>
<comment type="caution">
    <text evidence="2">The sequence shown here is derived from an EMBL/GenBank/DDBJ whole genome shotgun (WGS) entry which is preliminary data.</text>
</comment>
<accession>A0A1S8CYL4</accession>